<evidence type="ECO:0000313" key="1">
    <source>
        <dbReference type="EMBL" id="KAK8777719.1"/>
    </source>
</evidence>
<dbReference type="Proteomes" id="UP001321473">
    <property type="component" value="Unassembled WGS sequence"/>
</dbReference>
<name>A0AAQ4ESI6_AMBAM</name>
<organism evidence="1 2">
    <name type="scientific">Amblyomma americanum</name>
    <name type="common">Lone star tick</name>
    <dbReference type="NCBI Taxonomy" id="6943"/>
    <lineage>
        <taxon>Eukaryota</taxon>
        <taxon>Metazoa</taxon>
        <taxon>Ecdysozoa</taxon>
        <taxon>Arthropoda</taxon>
        <taxon>Chelicerata</taxon>
        <taxon>Arachnida</taxon>
        <taxon>Acari</taxon>
        <taxon>Parasitiformes</taxon>
        <taxon>Ixodida</taxon>
        <taxon>Ixodoidea</taxon>
        <taxon>Ixodidae</taxon>
        <taxon>Amblyomminae</taxon>
        <taxon>Amblyomma</taxon>
    </lineage>
</organism>
<gene>
    <name evidence="1" type="ORF">V5799_020934</name>
</gene>
<keyword evidence="2" id="KW-1185">Reference proteome</keyword>
<comment type="caution">
    <text evidence="1">The sequence shown here is derived from an EMBL/GenBank/DDBJ whole genome shotgun (WGS) entry which is preliminary data.</text>
</comment>
<dbReference type="EMBL" id="JARKHS020011529">
    <property type="protein sequence ID" value="KAK8777719.1"/>
    <property type="molecule type" value="Genomic_DNA"/>
</dbReference>
<dbReference type="AlphaFoldDB" id="A0AAQ4ESI6"/>
<protein>
    <submittedName>
        <fullName evidence="1">Uncharacterized protein</fullName>
    </submittedName>
</protein>
<proteinExistence type="predicted"/>
<evidence type="ECO:0000313" key="2">
    <source>
        <dbReference type="Proteomes" id="UP001321473"/>
    </source>
</evidence>
<sequence length="80" mass="9388">MELCNHECIHQRQAHWQYQLITSLHRPHSHATEQSVLDLPPRTCLFLTWYPGCLEILRNLSAKPAPPFIWRAQDTRISQG</sequence>
<accession>A0AAQ4ESI6</accession>
<reference evidence="1 2" key="1">
    <citation type="journal article" date="2023" name="Arcadia Sci">
        <title>De novo assembly of a long-read Amblyomma americanum tick genome.</title>
        <authorList>
            <person name="Chou S."/>
            <person name="Poskanzer K.E."/>
            <person name="Rollins M."/>
            <person name="Thuy-Boun P.S."/>
        </authorList>
    </citation>
    <scope>NUCLEOTIDE SEQUENCE [LARGE SCALE GENOMIC DNA]</scope>
    <source>
        <strain evidence="1">F_SG_1</strain>
        <tissue evidence="1">Salivary glands</tissue>
    </source>
</reference>